<evidence type="ECO:0000313" key="10">
    <source>
        <dbReference type="Proteomes" id="UP000758856"/>
    </source>
</evidence>
<dbReference type="EMBL" id="JAFBCY010000001">
    <property type="protein sequence ID" value="MBM7850674.1"/>
    <property type="molecule type" value="Genomic_DNA"/>
</dbReference>
<accession>A0A9W6ISZ1</accession>
<dbReference type="GO" id="GO:0005975">
    <property type="term" value="P:carbohydrate metabolic process"/>
    <property type="evidence" value="ECO:0007669"/>
    <property type="project" value="InterPro"/>
</dbReference>
<feature type="compositionally biased region" description="Low complexity" evidence="5">
    <location>
        <begin position="247"/>
        <end position="260"/>
    </location>
</feature>
<feature type="domain" description="NodB homology" evidence="7">
    <location>
        <begin position="39"/>
        <end position="229"/>
    </location>
</feature>
<dbReference type="InterPro" id="IPR011330">
    <property type="entry name" value="Glyco_hydro/deAcase_b/a-brl"/>
</dbReference>
<dbReference type="Gene3D" id="3.20.20.370">
    <property type="entry name" value="Glycoside hydrolase/deacetylase"/>
    <property type="match status" value="1"/>
</dbReference>
<dbReference type="Pfam" id="PF01522">
    <property type="entry name" value="Polysacc_deac_1"/>
    <property type="match status" value="1"/>
</dbReference>
<gene>
    <name evidence="8" type="ORF">GCM10008170_19860</name>
    <name evidence="9" type="ORF">JOD31_000886</name>
</gene>
<dbReference type="InterPro" id="IPR050248">
    <property type="entry name" value="Polysacc_deacetylase_ArnD"/>
</dbReference>
<feature type="chain" id="PRO_5040792190" description="Chitooligosaccharide deacetylase" evidence="6">
    <location>
        <begin position="23"/>
        <end position="266"/>
    </location>
</feature>
<evidence type="ECO:0000313" key="11">
    <source>
        <dbReference type="Proteomes" id="UP001143400"/>
    </source>
</evidence>
<dbReference type="EMBL" id="BSFF01000002">
    <property type="protein sequence ID" value="GLK55967.1"/>
    <property type="molecule type" value="Genomic_DNA"/>
</dbReference>
<comment type="function">
    <text evidence="1">Is involved in generating a small heat-stable compound (Nod), an acylated oligomer of N-acetylglucosamine, that stimulates mitosis in various plant protoplasts.</text>
</comment>
<feature type="region of interest" description="Disordered" evidence="5">
    <location>
        <begin position="237"/>
        <end position="266"/>
    </location>
</feature>
<name>A0A9W6ISZ1_9HYPH</name>
<evidence type="ECO:0000256" key="2">
    <source>
        <dbReference type="ARBA" id="ARBA00010973"/>
    </source>
</evidence>
<dbReference type="SUPFAM" id="SSF88713">
    <property type="entry name" value="Glycoside hydrolase/deacetylase"/>
    <property type="match status" value="1"/>
</dbReference>
<dbReference type="GO" id="GO:0016810">
    <property type="term" value="F:hydrolase activity, acting on carbon-nitrogen (but not peptide) bonds"/>
    <property type="evidence" value="ECO:0007669"/>
    <property type="project" value="InterPro"/>
</dbReference>
<evidence type="ECO:0000259" key="7">
    <source>
        <dbReference type="PROSITE" id="PS51677"/>
    </source>
</evidence>
<dbReference type="PANTHER" id="PTHR10587:SF134">
    <property type="entry name" value="SECRETED PROTEIN"/>
    <property type="match status" value="1"/>
</dbReference>
<evidence type="ECO:0000256" key="1">
    <source>
        <dbReference type="ARBA" id="ARBA00003236"/>
    </source>
</evidence>
<comment type="caution">
    <text evidence="8">The sequence shown here is derived from an EMBL/GenBank/DDBJ whole genome shotgun (WGS) entry which is preliminary data.</text>
</comment>
<sequence>MRLVRLLAVAVALGLAPFAVQAADVEPRLTIVAPDPSARTVALTLDACSGATDHRVLDMLVADAIPATVFVTHRWIRSNPAGLATLKAHPELFEIENHGENHVPAVTDVAQVFGLKTAGSLEAVRAEVAGGAAAVEAATGVRPRWYRDATARYSRDAVAEIKAQGFAIAGYSLNADMGASLMAPTVARRVAAAKSGDVIIAHMNQPGRAAGEGLAAGLRALKAAGARFVLLKDVETRSEDGPETTIAGRKAAPALPGAAPKRAKTS</sequence>
<dbReference type="Proteomes" id="UP000758856">
    <property type="component" value="Unassembled WGS sequence"/>
</dbReference>
<reference evidence="8" key="1">
    <citation type="journal article" date="2014" name="Int. J. Syst. Evol. Microbiol.">
        <title>Complete genome sequence of Corynebacterium casei LMG S-19264T (=DSM 44701T), isolated from a smear-ripened cheese.</title>
        <authorList>
            <consortium name="US DOE Joint Genome Institute (JGI-PGF)"/>
            <person name="Walter F."/>
            <person name="Albersmeier A."/>
            <person name="Kalinowski J."/>
            <person name="Ruckert C."/>
        </authorList>
    </citation>
    <scope>NUCLEOTIDE SEQUENCE</scope>
    <source>
        <strain evidence="8">VKM B-1606</strain>
    </source>
</reference>
<evidence type="ECO:0000256" key="3">
    <source>
        <dbReference type="ARBA" id="ARBA00020071"/>
    </source>
</evidence>
<dbReference type="AlphaFoldDB" id="A0A9W6ISZ1"/>
<evidence type="ECO:0000256" key="4">
    <source>
        <dbReference type="ARBA" id="ARBA00032976"/>
    </source>
</evidence>
<dbReference type="InterPro" id="IPR002509">
    <property type="entry name" value="NODB_dom"/>
</dbReference>
<dbReference type="PROSITE" id="PS51677">
    <property type="entry name" value="NODB"/>
    <property type="match status" value="1"/>
</dbReference>
<organism evidence="8 11">
    <name type="scientific">Methylopila capsulata</name>
    <dbReference type="NCBI Taxonomy" id="61654"/>
    <lineage>
        <taxon>Bacteria</taxon>
        <taxon>Pseudomonadati</taxon>
        <taxon>Pseudomonadota</taxon>
        <taxon>Alphaproteobacteria</taxon>
        <taxon>Hyphomicrobiales</taxon>
        <taxon>Methylopilaceae</taxon>
        <taxon>Methylopila</taxon>
    </lineage>
</organism>
<comment type="similarity">
    <text evidence="2">Belongs to the polysaccharide deacetylase family.</text>
</comment>
<reference evidence="9 10" key="2">
    <citation type="submission" date="2021-01" db="EMBL/GenBank/DDBJ databases">
        <title>Genomic Encyclopedia of Type Strains, Phase IV (KMG-IV): sequencing the most valuable type-strain genomes for metagenomic binning, comparative biology and taxonomic classification.</title>
        <authorList>
            <person name="Goeker M."/>
        </authorList>
    </citation>
    <scope>NUCLEOTIDE SEQUENCE [LARGE SCALE GENOMIC DNA]</scope>
    <source>
        <strain evidence="9 10">DSM 6130</strain>
    </source>
</reference>
<keyword evidence="6" id="KW-0732">Signal</keyword>
<dbReference type="Proteomes" id="UP001143400">
    <property type="component" value="Unassembled WGS sequence"/>
</dbReference>
<evidence type="ECO:0000256" key="5">
    <source>
        <dbReference type="SAM" id="MobiDB-lite"/>
    </source>
</evidence>
<feature type="signal peptide" evidence="6">
    <location>
        <begin position="1"/>
        <end position="22"/>
    </location>
</feature>
<proteinExistence type="inferred from homology"/>
<evidence type="ECO:0000313" key="8">
    <source>
        <dbReference type="EMBL" id="GLK55967.1"/>
    </source>
</evidence>
<reference evidence="8" key="3">
    <citation type="submission" date="2023-01" db="EMBL/GenBank/DDBJ databases">
        <authorList>
            <person name="Sun Q."/>
            <person name="Evtushenko L."/>
        </authorList>
    </citation>
    <scope>NUCLEOTIDE SEQUENCE</scope>
    <source>
        <strain evidence="8">VKM B-1606</strain>
    </source>
</reference>
<keyword evidence="10" id="KW-1185">Reference proteome</keyword>
<dbReference type="PANTHER" id="PTHR10587">
    <property type="entry name" value="GLYCOSYL TRANSFERASE-RELATED"/>
    <property type="match status" value="1"/>
</dbReference>
<protein>
    <recommendedName>
        <fullName evidence="3">Chitooligosaccharide deacetylase</fullName>
    </recommendedName>
    <alternativeName>
        <fullName evidence="4">Nodulation protein B</fullName>
    </alternativeName>
</protein>
<dbReference type="RefSeq" id="WP_204949072.1">
    <property type="nucleotide sequence ID" value="NZ_BSFF01000002.1"/>
</dbReference>
<evidence type="ECO:0000313" key="9">
    <source>
        <dbReference type="EMBL" id="MBM7850674.1"/>
    </source>
</evidence>
<evidence type="ECO:0000256" key="6">
    <source>
        <dbReference type="SAM" id="SignalP"/>
    </source>
</evidence>